<dbReference type="RefSeq" id="WP_264478775.1">
    <property type="nucleotide sequence ID" value="NZ_JAESVB010000003.1"/>
</dbReference>
<feature type="transmembrane region" description="Helical" evidence="2">
    <location>
        <begin position="29"/>
        <end position="50"/>
    </location>
</feature>
<protein>
    <submittedName>
        <fullName evidence="5">HlyD family secretion protein</fullName>
    </submittedName>
</protein>
<comment type="caution">
    <text evidence="5">The sequence shown here is derived from an EMBL/GenBank/DDBJ whole genome shotgun (WGS) entry which is preliminary data.</text>
</comment>
<feature type="coiled-coil region" evidence="1">
    <location>
        <begin position="111"/>
        <end position="138"/>
    </location>
</feature>
<dbReference type="Pfam" id="PF25917">
    <property type="entry name" value="BSH_RND"/>
    <property type="match status" value="1"/>
</dbReference>
<gene>
    <name evidence="5" type="ORF">ASILVAE211_08795</name>
</gene>
<evidence type="ECO:0000256" key="2">
    <source>
        <dbReference type="SAM" id="Phobius"/>
    </source>
</evidence>
<evidence type="ECO:0000313" key="5">
    <source>
        <dbReference type="EMBL" id="MCB8875274.1"/>
    </source>
</evidence>
<keyword evidence="1" id="KW-0175">Coiled coil</keyword>
<reference evidence="5" key="2">
    <citation type="submission" date="2021-01" db="EMBL/GenBank/DDBJ databases">
        <authorList>
            <person name="Mieszkin S."/>
            <person name="Pouder E."/>
            <person name="Alain K."/>
        </authorList>
    </citation>
    <scope>NUCLEOTIDE SEQUENCE</scope>
    <source>
        <strain evidence="5">HW T2.11</strain>
    </source>
</reference>
<keyword evidence="2" id="KW-0472">Membrane</keyword>
<dbReference type="EMBL" id="JAESVB010000003">
    <property type="protein sequence ID" value="MCB8875274.1"/>
    <property type="molecule type" value="Genomic_DNA"/>
</dbReference>
<dbReference type="SUPFAM" id="SSF111369">
    <property type="entry name" value="HlyD-like secretion proteins"/>
    <property type="match status" value="2"/>
</dbReference>
<evidence type="ECO:0000259" key="4">
    <source>
        <dbReference type="Pfam" id="PF25954"/>
    </source>
</evidence>
<evidence type="ECO:0000313" key="6">
    <source>
        <dbReference type="Proteomes" id="UP000708298"/>
    </source>
</evidence>
<sequence length="374" mass="39651">MAPADPPPAAPQTPPPAPRRSRIAICFGIVWRLLSFVLAAAIIYVCFTQWNRWEGEQRYQVTDDAYLQTNLTPLAAQVSGTIATVPVQDFATVKSGQVIATIQDDTYRADVARAQAVLAQAEAALTETEAQRPLLEANLHAAQAIVAQTTASLGQNSRDVARQRQLLTSGSTSRSDVEQFQTTHAVTAAKLQQVQAQADAVQKQIDLLAAQEQQAQANISAAQAALRLAEINLGYTHITAPTDGVIGTRQVLPGQYVGPGAQITTLTELPLIWVMANYKETQLTHVVVGDDATIKVDSFPGAVLHGRVIAISPASGSEFALLPPDNATGNFTKIVQRITVKIAVTDAAGLAARLRAGMSAIPSIDTHSADGSTP</sequence>
<accession>A0A963YRB0</accession>
<keyword evidence="2" id="KW-0812">Transmembrane</keyword>
<keyword evidence="2" id="KW-1133">Transmembrane helix</keyword>
<dbReference type="PANTHER" id="PTHR30386">
    <property type="entry name" value="MEMBRANE FUSION SUBUNIT OF EMRAB-TOLC MULTIDRUG EFFLUX PUMP"/>
    <property type="match status" value="1"/>
</dbReference>
<keyword evidence="6" id="KW-1185">Reference proteome</keyword>
<dbReference type="Gene3D" id="1.10.287.470">
    <property type="entry name" value="Helix hairpin bin"/>
    <property type="match status" value="1"/>
</dbReference>
<dbReference type="InterPro" id="IPR058625">
    <property type="entry name" value="MdtA-like_BSH"/>
</dbReference>
<dbReference type="AlphaFoldDB" id="A0A963YRB0"/>
<name>A0A963YRB0_9PROT</name>
<dbReference type="Gene3D" id="2.40.50.100">
    <property type="match status" value="1"/>
</dbReference>
<feature type="domain" description="Multidrug resistance protein MdtA-like barrel-sandwich hybrid" evidence="3">
    <location>
        <begin position="74"/>
        <end position="265"/>
    </location>
</feature>
<feature type="coiled-coil region" evidence="1">
    <location>
        <begin position="191"/>
        <end position="232"/>
    </location>
</feature>
<feature type="domain" description="CusB-like beta-barrel" evidence="4">
    <location>
        <begin position="272"/>
        <end position="314"/>
    </location>
</feature>
<dbReference type="Gene3D" id="2.40.30.170">
    <property type="match status" value="1"/>
</dbReference>
<reference evidence="5" key="1">
    <citation type="journal article" date="2021" name="Microorganisms">
        <title>Acidisoma silvae sp. nov. and Acidisomacellulosilytica sp. nov., Two Acidophilic Bacteria Isolated from Decaying Wood, Hydrolyzing Cellulose and Producing Poly-3-hydroxybutyrate.</title>
        <authorList>
            <person name="Mieszkin S."/>
            <person name="Pouder E."/>
            <person name="Uroz S."/>
            <person name="Simon-Colin C."/>
            <person name="Alain K."/>
        </authorList>
    </citation>
    <scope>NUCLEOTIDE SEQUENCE</scope>
    <source>
        <strain evidence="5">HW T2.11</strain>
    </source>
</reference>
<dbReference type="Proteomes" id="UP000708298">
    <property type="component" value="Unassembled WGS sequence"/>
</dbReference>
<evidence type="ECO:0000256" key="1">
    <source>
        <dbReference type="SAM" id="Coils"/>
    </source>
</evidence>
<proteinExistence type="predicted"/>
<dbReference type="InterPro" id="IPR050739">
    <property type="entry name" value="MFP"/>
</dbReference>
<dbReference type="PANTHER" id="PTHR30386:SF24">
    <property type="entry name" value="MULTIDRUG RESISTANCE EFFLUX PUMP"/>
    <property type="match status" value="1"/>
</dbReference>
<dbReference type="InterPro" id="IPR058792">
    <property type="entry name" value="Beta-barrel_RND_2"/>
</dbReference>
<organism evidence="5 6">
    <name type="scientific">Acidisoma silvae</name>
    <dbReference type="NCBI Taxonomy" id="2802396"/>
    <lineage>
        <taxon>Bacteria</taxon>
        <taxon>Pseudomonadati</taxon>
        <taxon>Pseudomonadota</taxon>
        <taxon>Alphaproteobacteria</taxon>
        <taxon>Acetobacterales</taxon>
        <taxon>Acidocellaceae</taxon>
        <taxon>Acidisoma</taxon>
    </lineage>
</organism>
<dbReference type="Pfam" id="PF25954">
    <property type="entry name" value="Beta-barrel_RND_2"/>
    <property type="match status" value="1"/>
</dbReference>
<evidence type="ECO:0000259" key="3">
    <source>
        <dbReference type="Pfam" id="PF25917"/>
    </source>
</evidence>